<accession>A0ABS6GQK7</accession>
<evidence type="ECO:0000313" key="2">
    <source>
        <dbReference type="Proteomes" id="UP000812672"/>
    </source>
</evidence>
<keyword evidence="2" id="KW-1185">Reference proteome</keyword>
<dbReference type="Proteomes" id="UP000812672">
    <property type="component" value="Unassembled WGS sequence"/>
</dbReference>
<comment type="caution">
    <text evidence="1">The sequence shown here is derived from an EMBL/GenBank/DDBJ whole genome shotgun (WGS) entry which is preliminary data.</text>
</comment>
<dbReference type="EMBL" id="JAHLZF010000015">
    <property type="protein sequence ID" value="MBU6081390.1"/>
    <property type="molecule type" value="Genomic_DNA"/>
</dbReference>
<evidence type="ECO:0000313" key="1">
    <source>
        <dbReference type="EMBL" id="MBU6081390.1"/>
    </source>
</evidence>
<organism evidence="1 2">
    <name type="scientific">Allobacillus halotolerans</name>
    <dbReference type="NCBI Taxonomy" id="570278"/>
    <lineage>
        <taxon>Bacteria</taxon>
        <taxon>Bacillati</taxon>
        <taxon>Bacillota</taxon>
        <taxon>Bacilli</taxon>
        <taxon>Bacillales</taxon>
        <taxon>Bacillaceae</taxon>
        <taxon>Allobacillus</taxon>
    </lineage>
</organism>
<sequence>MIVICSIKVPRSFTPVAAMFLTTEAVVVDLPEENGGGALDIGGMPGMM</sequence>
<name>A0ABS6GQK7_9BACI</name>
<protein>
    <submittedName>
        <fullName evidence="1">Uncharacterized protein</fullName>
    </submittedName>
</protein>
<reference evidence="1 2" key="1">
    <citation type="journal article" date="2011" name="Int. J. Syst. Evol. Microbiol.">
        <title>Allobacillus halotolerans gen. nov., sp. nov. isolated from shrimp paste.</title>
        <authorList>
            <person name="Sheu S.Y."/>
            <person name="Arun A.B."/>
            <person name="Jiang S.R."/>
            <person name="Young C.C."/>
            <person name="Chen W.M."/>
        </authorList>
    </citation>
    <scope>NUCLEOTIDE SEQUENCE [LARGE SCALE GENOMIC DNA]</scope>
    <source>
        <strain evidence="1 2">LMG 24826</strain>
    </source>
</reference>
<gene>
    <name evidence="1" type="ORF">KQ486_10240</name>
</gene>
<proteinExistence type="predicted"/>